<comment type="caution">
    <text evidence="8">The sequence shown here is derived from an EMBL/GenBank/DDBJ whole genome shotgun (WGS) entry which is preliminary data.</text>
</comment>
<protein>
    <submittedName>
        <fullName evidence="8">Acetolactate synthase-1/2/3 large subunit</fullName>
    </submittedName>
</protein>
<dbReference type="GO" id="GO:0050660">
    <property type="term" value="F:flavin adenine dinucleotide binding"/>
    <property type="evidence" value="ECO:0007669"/>
    <property type="project" value="TreeGrafter"/>
</dbReference>
<dbReference type="InterPro" id="IPR012001">
    <property type="entry name" value="Thiamin_PyroP_enz_TPP-bd_dom"/>
</dbReference>
<reference evidence="8 9" key="1">
    <citation type="submission" date="2018-11" db="EMBL/GenBank/DDBJ databases">
        <title>Sequencing the genomes of 1000 actinobacteria strains.</title>
        <authorList>
            <person name="Klenk H.-P."/>
        </authorList>
    </citation>
    <scope>NUCLEOTIDE SEQUENCE [LARGE SCALE GENOMIC DNA]</scope>
    <source>
        <strain evidence="8 9">DSM 44231</strain>
    </source>
</reference>
<dbReference type="PANTHER" id="PTHR18968:SF166">
    <property type="entry name" value="2-HYDROXYACYL-COA LYASE 2"/>
    <property type="match status" value="1"/>
</dbReference>
<evidence type="ECO:0000256" key="1">
    <source>
        <dbReference type="ARBA" id="ARBA00001964"/>
    </source>
</evidence>
<dbReference type="GO" id="GO:0009097">
    <property type="term" value="P:isoleucine biosynthetic process"/>
    <property type="evidence" value="ECO:0007669"/>
    <property type="project" value="TreeGrafter"/>
</dbReference>
<sequence length="585" mass="60627">MGVIEMEPPTPDDVPAIHVVGEHRPGHHVRGAWHAVARLLAEAGVEVVFGLPDDDLDALGALHAVGVRLVVCRDQRNAVFMATGYALRSGALGVALVGKGPAVTNTVTGLLEAASSGAPVLLLSGGTAAERRGSGAFQELDQQAVVAPLVKSATRVEHPDRVAPAVRRAVLVATSGATGPVYVELPDHLLKVDVPVPPPAPPVERPASVPAPGDSAALDVLRNAQRPIVLVGGGMRHRGAGGAVERFAERVGAALSCTASGRGVVDESSVRFIGLAGLYASDRAKALWDDTDCVVVLGSRLEETATYGWPAALGTTVPVVQVNVDPAGVATQYAGPVVLGDGADVCAAWLEQVVDSAPVEWSKRVDEAHHGLRADHRRELADLAAKPGLHVVEVLAALDAELPADRVLVQENGLQDMWSYSFPRFECAHGAGSVVPSEQTSLGFGAAAAIGVKAASGDRPVVAFVGDGAFGLFDADLPTAAALGSGLLYVVLRNGGYGWLHSQLGPHNEALAGTAFVDRDAVTARAPHLRGVHQVTVTKESLRADVADAWRRSQDGEVVVLNVPARLEDAMFADHELGGAFPVAD</sequence>
<dbReference type="SUPFAM" id="SSF52518">
    <property type="entry name" value="Thiamin diphosphate-binding fold (THDP-binding)"/>
    <property type="match status" value="2"/>
</dbReference>
<dbReference type="AlphaFoldDB" id="A0A3N1H0J6"/>
<evidence type="ECO:0000256" key="4">
    <source>
        <dbReference type="RuleBase" id="RU362132"/>
    </source>
</evidence>
<dbReference type="GO" id="GO:0003984">
    <property type="term" value="F:acetolactate synthase activity"/>
    <property type="evidence" value="ECO:0007669"/>
    <property type="project" value="TreeGrafter"/>
</dbReference>
<evidence type="ECO:0000259" key="6">
    <source>
        <dbReference type="Pfam" id="PF02775"/>
    </source>
</evidence>
<dbReference type="Pfam" id="PF02775">
    <property type="entry name" value="TPP_enzyme_C"/>
    <property type="match status" value="1"/>
</dbReference>
<name>A0A3N1H0J6_9PSEU</name>
<dbReference type="PANTHER" id="PTHR18968">
    <property type="entry name" value="THIAMINE PYROPHOSPHATE ENZYMES"/>
    <property type="match status" value="1"/>
</dbReference>
<keyword evidence="9" id="KW-1185">Reference proteome</keyword>
<accession>A0A3N1H0J6</accession>
<comment type="cofactor">
    <cofactor evidence="1">
        <name>thiamine diphosphate</name>
        <dbReference type="ChEBI" id="CHEBI:58937"/>
    </cofactor>
</comment>
<dbReference type="InterPro" id="IPR012000">
    <property type="entry name" value="Thiamin_PyroP_enz_cen_dom"/>
</dbReference>
<dbReference type="CDD" id="cd07035">
    <property type="entry name" value="TPP_PYR_POX_like"/>
    <property type="match status" value="1"/>
</dbReference>
<gene>
    <name evidence="8" type="ORF">EDD40_1248</name>
</gene>
<dbReference type="Pfam" id="PF02776">
    <property type="entry name" value="TPP_enzyme_N"/>
    <property type="match status" value="1"/>
</dbReference>
<dbReference type="Gene3D" id="3.40.50.970">
    <property type="match status" value="2"/>
</dbReference>
<dbReference type="SUPFAM" id="SSF52467">
    <property type="entry name" value="DHS-like NAD/FAD-binding domain"/>
    <property type="match status" value="1"/>
</dbReference>
<organism evidence="8 9">
    <name type="scientific">Saccharothrix texasensis</name>
    <dbReference type="NCBI Taxonomy" id="103734"/>
    <lineage>
        <taxon>Bacteria</taxon>
        <taxon>Bacillati</taxon>
        <taxon>Actinomycetota</taxon>
        <taxon>Actinomycetes</taxon>
        <taxon>Pseudonocardiales</taxon>
        <taxon>Pseudonocardiaceae</taxon>
        <taxon>Saccharothrix</taxon>
    </lineage>
</organism>
<comment type="similarity">
    <text evidence="2 4">Belongs to the TPP enzyme family.</text>
</comment>
<dbReference type="GO" id="GO:0009099">
    <property type="term" value="P:L-valine biosynthetic process"/>
    <property type="evidence" value="ECO:0007669"/>
    <property type="project" value="TreeGrafter"/>
</dbReference>
<dbReference type="GO" id="GO:0005948">
    <property type="term" value="C:acetolactate synthase complex"/>
    <property type="evidence" value="ECO:0007669"/>
    <property type="project" value="TreeGrafter"/>
</dbReference>
<feature type="domain" description="Thiamine pyrophosphate enzyme N-terminal TPP-binding" evidence="7">
    <location>
        <begin position="34"/>
        <end position="144"/>
    </location>
</feature>
<dbReference type="EMBL" id="RJKM01000001">
    <property type="protein sequence ID" value="ROP35989.1"/>
    <property type="molecule type" value="Genomic_DNA"/>
</dbReference>
<evidence type="ECO:0000256" key="2">
    <source>
        <dbReference type="ARBA" id="ARBA00007812"/>
    </source>
</evidence>
<dbReference type="Proteomes" id="UP000268727">
    <property type="component" value="Unassembled WGS sequence"/>
</dbReference>
<evidence type="ECO:0000313" key="8">
    <source>
        <dbReference type="EMBL" id="ROP35989.1"/>
    </source>
</evidence>
<keyword evidence="3 4" id="KW-0786">Thiamine pyrophosphate</keyword>
<evidence type="ECO:0000259" key="5">
    <source>
        <dbReference type="Pfam" id="PF00205"/>
    </source>
</evidence>
<dbReference type="Pfam" id="PF00205">
    <property type="entry name" value="TPP_enzyme_M"/>
    <property type="match status" value="1"/>
</dbReference>
<evidence type="ECO:0000259" key="7">
    <source>
        <dbReference type="Pfam" id="PF02776"/>
    </source>
</evidence>
<feature type="domain" description="Thiamine pyrophosphate enzyme TPP-binding" evidence="6">
    <location>
        <begin position="434"/>
        <end position="555"/>
    </location>
</feature>
<dbReference type="Gene3D" id="3.40.50.1220">
    <property type="entry name" value="TPP-binding domain"/>
    <property type="match status" value="1"/>
</dbReference>
<dbReference type="OrthoDB" id="4494979at2"/>
<evidence type="ECO:0000256" key="3">
    <source>
        <dbReference type="ARBA" id="ARBA00023052"/>
    </source>
</evidence>
<evidence type="ECO:0000313" key="9">
    <source>
        <dbReference type="Proteomes" id="UP000268727"/>
    </source>
</evidence>
<dbReference type="InterPro" id="IPR029035">
    <property type="entry name" value="DHS-like_NAD/FAD-binding_dom"/>
</dbReference>
<dbReference type="InterPro" id="IPR011766">
    <property type="entry name" value="TPP_enzyme_TPP-bd"/>
</dbReference>
<dbReference type="GO" id="GO:0000287">
    <property type="term" value="F:magnesium ion binding"/>
    <property type="evidence" value="ECO:0007669"/>
    <property type="project" value="InterPro"/>
</dbReference>
<dbReference type="GO" id="GO:0030976">
    <property type="term" value="F:thiamine pyrophosphate binding"/>
    <property type="evidence" value="ECO:0007669"/>
    <property type="project" value="InterPro"/>
</dbReference>
<feature type="domain" description="Thiamine pyrophosphate enzyme central" evidence="5">
    <location>
        <begin position="216"/>
        <end position="335"/>
    </location>
</feature>
<dbReference type="InterPro" id="IPR029061">
    <property type="entry name" value="THDP-binding"/>
</dbReference>
<dbReference type="InterPro" id="IPR045229">
    <property type="entry name" value="TPP_enz"/>
</dbReference>
<proteinExistence type="inferred from homology"/>
<dbReference type="CDD" id="cd00568">
    <property type="entry name" value="TPP_enzymes"/>
    <property type="match status" value="1"/>
</dbReference>